<proteinExistence type="predicted"/>
<dbReference type="AlphaFoldDB" id="A0A914XRI2"/>
<name>A0A914XRI2_9BILA</name>
<dbReference type="InterPro" id="IPR008928">
    <property type="entry name" value="6-hairpin_glycosidase_sf"/>
</dbReference>
<keyword evidence="1" id="KW-1185">Reference proteome</keyword>
<protein>
    <submittedName>
        <fullName evidence="2">Alpha-1,2-Mannosidase</fullName>
    </submittedName>
</protein>
<dbReference type="WBParaSite" id="PSAMB.scaffold976size37742.g10020.t1">
    <property type="protein sequence ID" value="PSAMB.scaffold976size37742.g10020.t1"/>
    <property type="gene ID" value="PSAMB.scaffold976size37742.g10020"/>
</dbReference>
<dbReference type="GO" id="GO:0005975">
    <property type="term" value="P:carbohydrate metabolic process"/>
    <property type="evidence" value="ECO:0007669"/>
    <property type="project" value="InterPro"/>
</dbReference>
<evidence type="ECO:0000313" key="2">
    <source>
        <dbReference type="WBParaSite" id="PSAMB.scaffold976size37742.g10020.t1"/>
    </source>
</evidence>
<organism evidence="1 2">
    <name type="scientific">Plectus sambesii</name>
    <dbReference type="NCBI Taxonomy" id="2011161"/>
    <lineage>
        <taxon>Eukaryota</taxon>
        <taxon>Metazoa</taxon>
        <taxon>Ecdysozoa</taxon>
        <taxon>Nematoda</taxon>
        <taxon>Chromadorea</taxon>
        <taxon>Plectida</taxon>
        <taxon>Plectina</taxon>
        <taxon>Plectoidea</taxon>
        <taxon>Plectidae</taxon>
        <taxon>Plectus</taxon>
    </lineage>
</organism>
<reference evidence="2" key="1">
    <citation type="submission" date="2022-11" db="UniProtKB">
        <authorList>
            <consortium name="WormBaseParasite"/>
        </authorList>
    </citation>
    <scope>IDENTIFICATION</scope>
</reference>
<sequence>MTAKTVEKVKAVMERVYGPFSSTWKPKPFAENKSRYLWTDAFGVVNYLTLYSETGDENYLSQAKTLVATVHDTLGKTRDLEKRLGNATDSKPLLGGLRIGKPEDEGPSMSQDGQYYHYLTKWMFALNRMSLATKEQHFNAWAVDLVKAVHPHFVQTVNGRLRMFWKMSIDLSQPLVPSEGGLDPYDGYVTYRLLLDYSQDEQLLRKEIDEMRTLVEARYRHYRTNDSLDAGEALWLSHFYPNEDWAKQLRLKAGEAVDSLWQQGEFSGNWKRRLAFREFGTTIGVQMHQELVTSWMDRINQLHSLWVEHLFKRDDDITPVMFCCSLLPGYFAKSYKQT</sequence>
<accession>A0A914XRI2</accession>
<evidence type="ECO:0000313" key="1">
    <source>
        <dbReference type="Proteomes" id="UP000887566"/>
    </source>
</evidence>
<dbReference type="SUPFAM" id="SSF48208">
    <property type="entry name" value="Six-hairpin glycosidases"/>
    <property type="match status" value="1"/>
</dbReference>
<dbReference type="Proteomes" id="UP000887566">
    <property type="component" value="Unplaced"/>
</dbReference>